<dbReference type="GO" id="GO:0016618">
    <property type="term" value="F:hydroxypyruvate reductase [NAD(P)H] activity"/>
    <property type="evidence" value="ECO:0007669"/>
    <property type="project" value="TreeGrafter"/>
</dbReference>
<dbReference type="GO" id="GO:0051287">
    <property type="term" value="F:NAD binding"/>
    <property type="evidence" value="ECO:0007669"/>
    <property type="project" value="InterPro"/>
</dbReference>
<evidence type="ECO:0000256" key="1">
    <source>
        <dbReference type="ARBA" id="ARBA00022857"/>
    </source>
</evidence>
<name>A0A2W5N1J1_RHOSU</name>
<dbReference type="Proteomes" id="UP000249185">
    <property type="component" value="Unassembled WGS sequence"/>
</dbReference>
<dbReference type="InterPro" id="IPR036291">
    <property type="entry name" value="NAD(P)-bd_dom_sf"/>
</dbReference>
<sequence length="322" mass="34161">MAAEDRAVKDGAERKPVVLKAAKLPDRTVRELGELFDLRVLPEEKDAAAAFLAVHGREARGIALRKTIIDAAFLDAVPNLEIIASYSAGLENVDVAEVKARGIEITNTSHLLAEDVANAALALALVVTRDILNADAFVRAGDWPGQLQYRLTRSLTAMTVGIVGFGAIGSAVARRLQAVGARVAYQGPRRKPVDLPYHADVRSLAEACDMLILTCPLLPETRHVVDAGVLAALGPRGYLVNVSRGPVVDEAALLDALARDALAGAALDVFEHEPQVPPALIADRRVVLTPHLSSGTEETRGAMADNVVDELARRLGVAAPAR</sequence>
<reference evidence="7 8" key="1">
    <citation type="submission" date="2017-08" db="EMBL/GenBank/DDBJ databases">
        <title>Infants hospitalized years apart are colonized by the same room-sourced microbial strains.</title>
        <authorList>
            <person name="Brooks B."/>
            <person name="Olm M.R."/>
            <person name="Firek B.A."/>
            <person name="Baker R."/>
            <person name="Thomas B.C."/>
            <person name="Morowitz M.J."/>
            <person name="Banfield J.F."/>
        </authorList>
    </citation>
    <scope>NUCLEOTIDE SEQUENCE [LARGE SCALE GENOMIC DNA]</scope>
    <source>
        <strain evidence="7">S2_005_002_R2_34</strain>
    </source>
</reference>
<dbReference type="GO" id="GO:0005829">
    <property type="term" value="C:cytosol"/>
    <property type="evidence" value="ECO:0007669"/>
    <property type="project" value="TreeGrafter"/>
</dbReference>
<dbReference type="PANTHER" id="PTHR10996">
    <property type="entry name" value="2-HYDROXYACID DEHYDROGENASE-RELATED"/>
    <property type="match status" value="1"/>
</dbReference>
<feature type="domain" description="D-isomer specific 2-hydroxyacid dehydrogenase NAD-binding" evidence="6">
    <location>
        <begin position="121"/>
        <end position="293"/>
    </location>
</feature>
<comment type="similarity">
    <text evidence="4">Belongs to the D-isomer specific 2-hydroxyacid dehydrogenase family.</text>
</comment>
<dbReference type="InterPro" id="IPR006140">
    <property type="entry name" value="D-isomer_DH_NAD-bd"/>
</dbReference>
<dbReference type="FunFam" id="3.40.50.720:FF:000213">
    <property type="entry name" value="Putative 2-hydroxyacid dehydrogenase"/>
    <property type="match status" value="1"/>
</dbReference>
<accession>A0A2W5N1J1</accession>
<evidence type="ECO:0000256" key="4">
    <source>
        <dbReference type="RuleBase" id="RU003719"/>
    </source>
</evidence>
<evidence type="ECO:0000313" key="8">
    <source>
        <dbReference type="Proteomes" id="UP000249185"/>
    </source>
</evidence>
<keyword evidence="3" id="KW-0520">NAD</keyword>
<keyword evidence="2 4" id="KW-0560">Oxidoreductase</keyword>
<organism evidence="7 8">
    <name type="scientific">Rhodovulum sulfidophilum</name>
    <name type="common">Rhodobacter sulfidophilus</name>
    <dbReference type="NCBI Taxonomy" id="35806"/>
    <lineage>
        <taxon>Bacteria</taxon>
        <taxon>Pseudomonadati</taxon>
        <taxon>Pseudomonadota</taxon>
        <taxon>Alphaproteobacteria</taxon>
        <taxon>Rhodobacterales</taxon>
        <taxon>Paracoccaceae</taxon>
        <taxon>Rhodovulum</taxon>
    </lineage>
</organism>
<dbReference type="InterPro" id="IPR006139">
    <property type="entry name" value="D-isomer_2_OHA_DH_cat_dom"/>
</dbReference>
<protein>
    <submittedName>
        <fullName evidence="7">2-hydroxyacid dehydrogenase</fullName>
    </submittedName>
</protein>
<keyword evidence="1" id="KW-0521">NADP</keyword>
<dbReference type="GO" id="GO:0030267">
    <property type="term" value="F:glyoxylate reductase (NADPH) activity"/>
    <property type="evidence" value="ECO:0007669"/>
    <property type="project" value="TreeGrafter"/>
</dbReference>
<evidence type="ECO:0000259" key="6">
    <source>
        <dbReference type="Pfam" id="PF02826"/>
    </source>
</evidence>
<dbReference type="SUPFAM" id="SSF51735">
    <property type="entry name" value="NAD(P)-binding Rossmann-fold domains"/>
    <property type="match status" value="1"/>
</dbReference>
<proteinExistence type="inferred from homology"/>
<gene>
    <name evidence="7" type="ORF">DI556_17795</name>
</gene>
<comment type="caution">
    <text evidence="7">The sequence shown here is derived from an EMBL/GenBank/DDBJ whole genome shotgun (WGS) entry which is preliminary data.</text>
</comment>
<dbReference type="Pfam" id="PF02826">
    <property type="entry name" value="2-Hacid_dh_C"/>
    <property type="match status" value="1"/>
</dbReference>
<evidence type="ECO:0000313" key="7">
    <source>
        <dbReference type="EMBL" id="PZQ47322.1"/>
    </source>
</evidence>
<evidence type="ECO:0000256" key="2">
    <source>
        <dbReference type="ARBA" id="ARBA00023002"/>
    </source>
</evidence>
<dbReference type="Pfam" id="PF00389">
    <property type="entry name" value="2-Hacid_dh"/>
    <property type="match status" value="1"/>
</dbReference>
<feature type="domain" description="D-isomer specific 2-hydroxyacid dehydrogenase catalytic" evidence="5">
    <location>
        <begin position="31"/>
        <end position="313"/>
    </location>
</feature>
<dbReference type="InterPro" id="IPR050223">
    <property type="entry name" value="D-isomer_2-hydroxyacid_DH"/>
</dbReference>
<evidence type="ECO:0000256" key="3">
    <source>
        <dbReference type="ARBA" id="ARBA00023027"/>
    </source>
</evidence>
<evidence type="ECO:0000259" key="5">
    <source>
        <dbReference type="Pfam" id="PF00389"/>
    </source>
</evidence>
<dbReference type="Gene3D" id="3.40.50.720">
    <property type="entry name" value="NAD(P)-binding Rossmann-like Domain"/>
    <property type="match status" value="2"/>
</dbReference>
<dbReference type="PANTHER" id="PTHR10996:SF178">
    <property type="entry name" value="2-HYDROXYACID DEHYDROGENASE YGL185C-RELATED"/>
    <property type="match status" value="1"/>
</dbReference>
<dbReference type="AlphaFoldDB" id="A0A2W5N1J1"/>
<dbReference type="EMBL" id="QFPW01000017">
    <property type="protein sequence ID" value="PZQ47322.1"/>
    <property type="molecule type" value="Genomic_DNA"/>
</dbReference>
<dbReference type="SUPFAM" id="SSF52283">
    <property type="entry name" value="Formate/glycerate dehydrogenase catalytic domain-like"/>
    <property type="match status" value="1"/>
</dbReference>